<evidence type="ECO:0000313" key="2">
    <source>
        <dbReference type="Proteomes" id="UP000004947"/>
    </source>
</evidence>
<reference evidence="1 2" key="1">
    <citation type="journal article" date="2010" name="J. Bacteriol.">
        <title>Genome sequence of Lentisphaera araneosa HTCC2155T, the type species of the order Lentisphaerales in the phylum Lentisphaerae.</title>
        <authorList>
            <person name="Thrash J.C."/>
            <person name="Cho J.C."/>
            <person name="Vergin K.L."/>
            <person name="Morris R.M."/>
            <person name="Giovannoni S.J."/>
        </authorList>
    </citation>
    <scope>NUCLEOTIDE SEQUENCE [LARGE SCALE GENOMIC DNA]</scope>
    <source>
        <strain evidence="1 2">HTCC2155</strain>
    </source>
</reference>
<sequence>MRLRAKDHLISSYTLPSYFK</sequence>
<gene>
    <name evidence="1" type="ORF">LNTAR_12641</name>
</gene>
<keyword evidence="2" id="KW-1185">Reference proteome</keyword>
<accession>A6DJX9</accession>
<dbReference type="AlphaFoldDB" id="A6DJX9"/>
<comment type="caution">
    <text evidence="1">The sequence shown here is derived from an EMBL/GenBank/DDBJ whole genome shotgun (WGS) entry which is preliminary data.</text>
</comment>
<proteinExistence type="predicted"/>
<protein>
    <submittedName>
        <fullName evidence="1">Uncharacterized protein</fullName>
    </submittedName>
</protein>
<dbReference type="EMBL" id="ABCK01000006">
    <property type="protein sequence ID" value="EDM28203.1"/>
    <property type="molecule type" value="Genomic_DNA"/>
</dbReference>
<evidence type="ECO:0000313" key="1">
    <source>
        <dbReference type="EMBL" id="EDM28203.1"/>
    </source>
</evidence>
<dbReference type="Proteomes" id="UP000004947">
    <property type="component" value="Unassembled WGS sequence"/>
</dbReference>
<name>A6DJX9_9BACT</name>
<organism evidence="1 2">
    <name type="scientific">Lentisphaera araneosa HTCC2155</name>
    <dbReference type="NCBI Taxonomy" id="313628"/>
    <lineage>
        <taxon>Bacteria</taxon>
        <taxon>Pseudomonadati</taxon>
        <taxon>Lentisphaerota</taxon>
        <taxon>Lentisphaeria</taxon>
        <taxon>Lentisphaerales</taxon>
        <taxon>Lentisphaeraceae</taxon>
        <taxon>Lentisphaera</taxon>
    </lineage>
</organism>